<dbReference type="GO" id="GO:0033739">
    <property type="term" value="F:preQ1 synthase activity"/>
    <property type="evidence" value="ECO:0007669"/>
    <property type="project" value="UniProtKB-EC"/>
</dbReference>
<proteinExistence type="inferred from homology"/>
<comment type="caution">
    <text evidence="1">The sequence shown here is derived from an EMBL/GenBank/DDBJ whole genome shotgun (WGS) entry which is preliminary data.</text>
</comment>
<dbReference type="InterPro" id="IPR029500">
    <property type="entry name" value="QueF"/>
</dbReference>
<dbReference type="EC" id="1.7.1.13" evidence="1"/>
<dbReference type="InterPro" id="IPR043133">
    <property type="entry name" value="GTP-CH-I_C/QueF"/>
</dbReference>
<dbReference type="InterPro" id="IPR029139">
    <property type="entry name" value="QueF_N"/>
</dbReference>
<dbReference type="InterPro" id="IPR050084">
    <property type="entry name" value="NADPH_dep_7-cyano-7-deazaG_red"/>
</dbReference>
<dbReference type="InterPro" id="IPR016428">
    <property type="entry name" value="QueF_type2"/>
</dbReference>
<dbReference type="SUPFAM" id="SSF55620">
    <property type="entry name" value="Tetrahydrobiopterin biosynthesis enzymes-like"/>
    <property type="match status" value="1"/>
</dbReference>
<accession>A0ABV2BQI2</accession>
<reference evidence="1 2" key="1">
    <citation type="submission" date="2024-06" db="EMBL/GenBank/DDBJ databases">
        <authorList>
            <person name="Li F."/>
        </authorList>
    </citation>
    <scope>NUCLEOTIDE SEQUENCE [LARGE SCALE GENOMIC DNA]</scope>
    <source>
        <strain evidence="1 2">GXAS 311</strain>
    </source>
</reference>
<protein>
    <submittedName>
        <fullName evidence="1">NADPH-dependent 7-cyano-7-deazaguanine reductase QueF</fullName>
        <ecNumber evidence="1">1.7.1.13</ecNumber>
    </submittedName>
</protein>
<evidence type="ECO:0000313" key="2">
    <source>
        <dbReference type="Proteomes" id="UP001548189"/>
    </source>
</evidence>
<dbReference type="Pfam" id="PF14489">
    <property type="entry name" value="QueF"/>
    <property type="match status" value="1"/>
</dbReference>
<dbReference type="PANTHER" id="PTHR34354">
    <property type="entry name" value="NADPH-DEPENDENT 7-CYANO-7-DEAZAGUANINE REDUCTASE"/>
    <property type="match status" value="1"/>
</dbReference>
<name>A0ABV2BQI2_9GAMM</name>
<dbReference type="EMBL" id="JBEVCJ010000003">
    <property type="protein sequence ID" value="MET1254184.1"/>
    <property type="molecule type" value="Genomic_DNA"/>
</dbReference>
<keyword evidence="2" id="KW-1185">Reference proteome</keyword>
<dbReference type="PIRSF" id="PIRSF004750">
    <property type="entry name" value="Nitrile_oxidored_YqcD_prd"/>
    <property type="match status" value="1"/>
</dbReference>
<dbReference type="Pfam" id="PF14819">
    <property type="entry name" value="QueF_N"/>
    <property type="match status" value="1"/>
</dbReference>
<gene>
    <name evidence="1" type="primary">queF</name>
    <name evidence="1" type="ORF">ABVT43_03490</name>
</gene>
<evidence type="ECO:0000313" key="1">
    <source>
        <dbReference type="EMBL" id="MET1254184.1"/>
    </source>
</evidence>
<dbReference type="HAMAP" id="MF_00817">
    <property type="entry name" value="QueF_type2"/>
    <property type="match status" value="1"/>
</dbReference>
<dbReference type="NCBIfam" id="TIGR03138">
    <property type="entry name" value="QueF"/>
    <property type="match status" value="1"/>
</dbReference>
<dbReference type="Gene3D" id="3.30.1130.10">
    <property type="match status" value="2"/>
</dbReference>
<sequence length="280" mass="32347">MSSEIPLGKFTDYQSPYSKELLYAIERSPKRMELPHGEMPYIKGEIWGEDIWNAYEISWLNPQGLPQVAVAEFRFAANSPIIVESKSLKLYLNSLNQMHFPTVEALAQLIEQDLQSVTQVKVKVIIKSLNTSDLQVNQMEGVLLDDQQVSIDSYQYSPQLLQLSSADKDDPLSLIKETLVSHLLRSNCLITNQPDWASIQISYTGQPICHQALLAYLVSFRHHNEFHEQCVERIFSDIMQFCRPQKLTVYARYTRRGGLDINPWRSNFENQMPNIRLIRQ</sequence>
<dbReference type="Proteomes" id="UP001548189">
    <property type="component" value="Unassembled WGS sequence"/>
</dbReference>
<dbReference type="PANTHER" id="PTHR34354:SF1">
    <property type="entry name" value="NADPH-DEPENDENT 7-CYANO-7-DEAZAGUANINE REDUCTASE"/>
    <property type="match status" value="1"/>
</dbReference>
<keyword evidence="1" id="KW-0560">Oxidoreductase</keyword>
<organism evidence="1 2">
    <name type="scientific">Aliikangiella maris</name>
    <dbReference type="NCBI Taxonomy" id="3162458"/>
    <lineage>
        <taxon>Bacteria</taxon>
        <taxon>Pseudomonadati</taxon>
        <taxon>Pseudomonadota</taxon>
        <taxon>Gammaproteobacteria</taxon>
        <taxon>Oceanospirillales</taxon>
        <taxon>Pleioneaceae</taxon>
        <taxon>Aliikangiella</taxon>
    </lineage>
</organism>